<dbReference type="EMBL" id="JH971386">
    <property type="protein sequence ID" value="EKM82899.1"/>
    <property type="molecule type" value="Genomic_DNA"/>
</dbReference>
<evidence type="ECO:0000313" key="1">
    <source>
        <dbReference type="EMBL" id="EKM82899.1"/>
    </source>
</evidence>
<accession>K5W7R7</accession>
<dbReference type="RefSeq" id="XP_007326790.1">
    <property type="nucleotide sequence ID" value="XM_007326728.1"/>
</dbReference>
<protein>
    <submittedName>
        <fullName evidence="1">Uncharacterized protein</fullName>
    </submittedName>
</protein>
<dbReference type="Proteomes" id="UP000008493">
    <property type="component" value="Unassembled WGS sequence"/>
</dbReference>
<keyword evidence="2" id="KW-1185">Reference proteome</keyword>
<sequence>MPDRNFRRWRELVHFYRLGHLICAKLRQLLRHQGPTNLLEYLEAKSGQHLEIANYPLRHRRTAVGYVTYYWQIA</sequence>
<reference evidence="2" key="1">
    <citation type="journal article" date="2012" name="Proc. Natl. Acad. Sci. U.S.A.">
        <title>Genome sequence of the button mushroom Agaricus bisporus reveals mechanisms governing adaptation to a humic-rich ecological niche.</title>
        <authorList>
            <person name="Morin E."/>
            <person name="Kohler A."/>
            <person name="Baker A.R."/>
            <person name="Foulongne-Oriol M."/>
            <person name="Lombard V."/>
            <person name="Nagy L.G."/>
            <person name="Ohm R.A."/>
            <person name="Patyshakuliyeva A."/>
            <person name="Brun A."/>
            <person name="Aerts A.L."/>
            <person name="Bailey A.M."/>
            <person name="Billette C."/>
            <person name="Coutinho P.M."/>
            <person name="Deakin G."/>
            <person name="Doddapaneni H."/>
            <person name="Floudas D."/>
            <person name="Grimwood J."/>
            <person name="Hilden K."/>
            <person name="Kuees U."/>
            <person name="LaButti K.M."/>
            <person name="Lapidus A."/>
            <person name="Lindquist E.A."/>
            <person name="Lucas S.M."/>
            <person name="Murat C."/>
            <person name="Riley R.W."/>
            <person name="Salamov A.A."/>
            <person name="Schmutz J."/>
            <person name="Subramanian V."/>
            <person name="Woesten H.A.B."/>
            <person name="Xu J."/>
            <person name="Eastwood D.C."/>
            <person name="Foster G.D."/>
            <person name="Sonnenberg A.S."/>
            <person name="Cullen D."/>
            <person name="de Vries R.P."/>
            <person name="Lundell T."/>
            <person name="Hibbett D.S."/>
            <person name="Henrissat B."/>
            <person name="Burton K.S."/>
            <person name="Kerrigan R.W."/>
            <person name="Challen M.P."/>
            <person name="Grigoriev I.V."/>
            <person name="Martin F."/>
        </authorList>
    </citation>
    <scope>NUCLEOTIDE SEQUENCE [LARGE SCALE GENOMIC DNA]</scope>
    <source>
        <strain evidence="2">JB137-S8 / ATCC MYA-4627 / FGSC 10392</strain>
    </source>
</reference>
<name>K5W7R7_AGABU</name>
<dbReference type="HOGENOM" id="CLU_2687213_0_0_1"/>
<dbReference type="InParanoid" id="K5W7R7"/>
<dbReference type="OMA" id="GHLICAK"/>
<evidence type="ECO:0000313" key="2">
    <source>
        <dbReference type="Proteomes" id="UP000008493"/>
    </source>
</evidence>
<proteinExistence type="predicted"/>
<dbReference type="GeneID" id="18823292"/>
<gene>
    <name evidence="1" type="ORF">AGABI1DRAFT_111452</name>
</gene>
<dbReference type="KEGG" id="abp:AGABI1DRAFT111452"/>
<dbReference type="AlphaFoldDB" id="K5W7R7"/>
<organism evidence="1 2">
    <name type="scientific">Agaricus bisporus var. burnettii (strain JB137-S8 / ATCC MYA-4627 / FGSC 10392)</name>
    <name type="common">White button mushroom</name>
    <dbReference type="NCBI Taxonomy" id="597362"/>
    <lineage>
        <taxon>Eukaryota</taxon>
        <taxon>Fungi</taxon>
        <taxon>Dikarya</taxon>
        <taxon>Basidiomycota</taxon>
        <taxon>Agaricomycotina</taxon>
        <taxon>Agaricomycetes</taxon>
        <taxon>Agaricomycetidae</taxon>
        <taxon>Agaricales</taxon>
        <taxon>Agaricineae</taxon>
        <taxon>Agaricaceae</taxon>
        <taxon>Agaricus</taxon>
    </lineage>
</organism>